<dbReference type="InterPro" id="IPR002347">
    <property type="entry name" value="SDR_fam"/>
</dbReference>
<organism evidence="4 5">
    <name type="scientific">Oidiodendron maius (strain Zn)</name>
    <dbReference type="NCBI Taxonomy" id="913774"/>
    <lineage>
        <taxon>Eukaryota</taxon>
        <taxon>Fungi</taxon>
        <taxon>Dikarya</taxon>
        <taxon>Ascomycota</taxon>
        <taxon>Pezizomycotina</taxon>
        <taxon>Leotiomycetes</taxon>
        <taxon>Leotiomycetes incertae sedis</taxon>
        <taxon>Myxotrichaceae</taxon>
        <taxon>Oidiodendron</taxon>
    </lineage>
</organism>
<evidence type="ECO:0000256" key="1">
    <source>
        <dbReference type="ARBA" id="ARBA00006484"/>
    </source>
</evidence>
<dbReference type="Gene3D" id="3.40.50.720">
    <property type="entry name" value="NAD(P)-binding Rossmann-like Domain"/>
    <property type="match status" value="1"/>
</dbReference>
<accession>A0A0C3HC09</accession>
<dbReference type="Proteomes" id="UP000054321">
    <property type="component" value="Unassembled WGS sequence"/>
</dbReference>
<dbReference type="HOGENOM" id="CLU_010194_44_6_1"/>
<protein>
    <submittedName>
        <fullName evidence="4">Uncharacterized protein</fullName>
    </submittedName>
</protein>
<dbReference type="OrthoDB" id="191139at2759"/>
<dbReference type="SUPFAM" id="SSF51735">
    <property type="entry name" value="NAD(P)-binding Rossmann-fold domains"/>
    <property type="match status" value="1"/>
</dbReference>
<sequence>MFTRLLHRGSTFDPDTDISSLDGKVVLITGGNVGLGKESILQLVKHSPARIYLVARNEASSKNAISDIEEEAPNAVSRILFIHCDLTSLTSVQSTARTFLELEKKRVGKDSEPRLDLLILNAGIMATPAALTTDGYESQFGTNHMGHFLLCKLLLPTLIATAKLPGADVRVISLSSLAHSFAPRKGIVFDALHTAMANYSSVTRYGQSKLANILFVKELQRLYSTQGITAVAIHPGSVNTELYQSVISNWKVVGSLVNVAKKVFYSSVQDGAKGQLWAATAALGDGQLQVKGGEYYEPLGLAGRGSALSNNAELAVKLWEWSSNEVKGYE</sequence>
<gene>
    <name evidence="4" type="ORF">OIDMADRAFT_104486</name>
</gene>
<reference evidence="4 5" key="1">
    <citation type="submission" date="2014-04" db="EMBL/GenBank/DDBJ databases">
        <authorList>
            <consortium name="DOE Joint Genome Institute"/>
            <person name="Kuo A."/>
            <person name="Martino E."/>
            <person name="Perotto S."/>
            <person name="Kohler A."/>
            <person name="Nagy L.G."/>
            <person name="Floudas D."/>
            <person name="Copeland A."/>
            <person name="Barry K.W."/>
            <person name="Cichocki N."/>
            <person name="Veneault-Fourrey C."/>
            <person name="LaButti K."/>
            <person name="Lindquist E.A."/>
            <person name="Lipzen A."/>
            <person name="Lundell T."/>
            <person name="Morin E."/>
            <person name="Murat C."/>
            <person name="Sun H."/>
            <person name="Tunlid A."/>
            <person name="Henrissat B."/>
            <person name="Grigoriev I.V."/>
            <person name="Hibbett D.S."/>
            <person name="Martin F."/>
            <person name="Nordberg H.P."/>
            <person name="Cantor M.N."/>
            <person name="Hua S.X."/>
        </authorList>
    </citation>
    <scope>NUCLEOTIDE SEQUENCE [LARGE SCALE GENOMIC DNA]</scope>
    <source>
        <strain evidence="4 5">Zn</strain>
    </source>
</reference>
<evidence type="ECO:0000256" key="3">
    <source>
        <dbReference type="ARBA" id="ARBA00023002"/>
    </source>
</evidence>
<dbReference type="GO" id="GO:0016491">
    <property type="term" value="F:oxidoreductase activity"/>
    <property type="evidence" value="ECO:0007669"/>
    <property type="project" value="UniProtKB-KW"/>
</dbReference>
<keyword evidence="5" id="KW-1185">Reference proteome</keyword>
<dbReference type="EMBL" id="KN832877">
    <property type="protein sequence ID" value="KIN00715.1"/>
    <property type="molecule type" value="Genomic_DNA"/>
</dbReference>
<keyword evidence="2" id="KW-0521">NADP</keyword>
<evidence type="ECO:0000313" key="5">
    <source>
        <dbReference type="Proteomes" id="UP000054321"/>
    </source>
</evidence>
<dbReference type="FunCoup" id="A0A0C3HC09">
    <property type="interactions" value="294"/>
</dbReference>
<comment type="similarity">
    <text evidence="1">Belongs to the short-chain dehydrogenases/reductases (SDR) family.</text>
</comment>
<reference evidence="5" key="2">
    <citation type="submission" date="2015-01" db="EMBL/GenBank/DDBJ databases">
        <title>Evolutionary Origins and Diversification of the Mycorrhizal Mutualists.</title>
        <authorList>
            <consortium name="DOE Joint Genome Institute"/>
            <consortium name="Mycorrhizal Genomics Consortium"/>
            <person name="Kohler A."/>
            <person name="Kuo A."/>
            <person name="Nagy L.G."/>
            <person name="Floudas D."/>
            <person name="Copeland A."/>
            <person name="Barry K.W."/>
            <person name="Cichocki N."/>
            <person name="Veneault-Fourrey C."/>
            <person name="LaButti K."/>
            <person name="Lindquist E.A."/>
            <person name="Lipzen A."/>
            <person name="Lundell T."/>
            <person name="Morin E."/>
            <person name="Murat C."/>
            <person name="Riley R."/>
            <person name="Ohm R."/>
            <person name="Sun H."/>
            <person name="Tunlid A."/>
            <person name="Henrissat B."/>
            <person name="Grigoriev I.V."/>
            <person name="Hibbett D.S."/>
            <person name="Martin F."/>
        </authorList>
    </citation>
    <scope>NUCLEOTIDE SEQUENCE [LARGE SCALE GENOMIC DNA]</scope>
    <source>
        <strain evidence="5">Zn</strain>
    </source>
</reference>
<dbReference type="PANTHER" id="PTHR24320:SF282">
    <property type="entry name" value="WW DOMAIN-CONTAINING OXIDOREDUCTASE"/>
    <property type="match status" value="1"/>
</dbReference>
<dbReference type="InParanoid" id="A0A0C3HC09"/>
<dbReference type="PANTHER" id="PTHR24320">
    <property type="entry name" value="RETINOL DEHYDROGENASE"/>
    <property type="match status" value="1"/>
</dbReference>
<keyword evidence="3" id="KW-0560">Oxidoreductase</keyword>
<dbReference type="Pfam" id="PF00106">
    <property type="entry name" value="adh_short"/>
    <property type="match status" value="1"/>
</dbReference>
<dbReference type="InterPro" id="IPR036291">
    <property type="entry name" value="NAD(P)-bd_dom_sf"/>
</dbReference>
<evidence type="ECO:0000313" key="4">
    <source>
        <dbReference type="EMBL" id="KIN00715.1"/>
    </source>
</evidence>
<dbReference type="STRING" id="913774.A0A0C3HC09"/>
<name>A0A0C3HC09_OIDMZ</name>
<evidence type="ECO:0000256" key="2">
    <source>
        <dbReference type="ARBA" id="ARBA00022857"/>
    </source>
</evidence>
<dbReference type="AlphaFoldDB" id="A0A0C3HC09"/>
<proteinExistence type="inferred from homology"/>
<dbReference type="PRINTS" id="PR00081">
    <property type="entry name" value="GDHRDH"/>
</dbReference>